<dbReference type="PATRIC" id="fig|305.109.peg.4234"/>
<dbReference type="EMBL" id="LN899825">
    <property type="protein sequence ID" value="CUV34413.1"/>
    <property type="molecule type" value="Genomic_DNA"/>
</dbReference>
<reference evidence="6" key="1">
    <citation type="submission" date="2015-10" db="EMBL/GenBank/DDBJ databases">
        <authorList>
            <person name="Gilbert D.G."/>
        </authorList>
    </citation>
    <scope>NUCLEOTIDE SEQUENCE</scope>
    <source>
        <strain evidence="6">Phyl III-seqv23</strain>
    </source>
</reference>
<evidence type="ECO:0000313" key="8">
    <source>
        <dbReference type="EMBL" id="CUV43923.1"/>
    </source>
</evidence>
<dbReference type="PANTHER" id="PTHR44688:SF16">
    <property type="entry name" value="DNA-BINDING TRANSCRIPTIONAL ACTIVATOR DEVR_DOSR"/>
    <property type="match status" value="1"/>
</dbReference>
<evidence type="ECO:0000313" key="9">
    <source>
        <dbReference type="EMBL" id="CUV57974.1"/>
    </source>
</evidence>
<reference evidence="11" key="2">
    <citation type="submission" date="2021-10" db="EMBL/GenBank/DDBJ databases">
        <title>Complete genome sequences of five Ralstonia solancearum strains isolated from sunflower.</title>
        <authorList>
            <person name="She X."/>
            <person name="He Z."/>
        </authorList>
    </citation>
    <scope>NUCLEOTIDE SEQUENCE</scope>
    <source>
        <strain evidence="11">RS638</strain>
        <plasmid evidence="11">p1</plasmid>
    </source>
</reference>
<dbReference type="PROSITE" id="PS50043">
    <property type="entry name" value="HTH_LUXR_2"/>
    <property type="match status" value="1"/>
</dbReference>
<evidence type="ECO:0000313" key="6">
    <source>
        <dbReference type="EMBL" id="CUV34413.1"/>
    </source>
</evidence>
<evidence type="ECO:0000256" key="2">
    <source>
        <dbReference type="ARBA" id="ARBA00023125"/>
    </source>
</evidence>
<dbReference type="AlphaFoldDB" id="A0A0K1ZTG4"/>
<dbReference type="EMBL" id="LN899822">
    <property type="protein sequence ID" value="CUV60048.1"/>
    <property type="molecule type" value="Genomic_DNA"/>
</dbReference>
<dbReference type="Pfam" id="PF00196">
    <property type="entry name" value="GerE"/>
    <property type="match status" value="1"/>
</dbReference>
<keyword evidence="11" id="KW-0614">Plasmid</keyword>
<evidence type="ECO:0000313" key="10">
    <source>
        <dbReference type="EMBL" id="CUV60048.1"/>
    </source>
</evidence>
<accession>A0A0K1ZTG4</accession>
<dbReference type="InterPro" id="IPR000792">
    <property type="entry name" value="Tscrpt_reg_LuxR_C"/>
</dbReference>
<geneLocation type="plasmid" evidence="11">
    <name>p1</name>
</geneLocation>
<dbReference type="GO" id="GO:0003677">
    <property type="term" value="F:DNA binding"/>
    <property type="evidence" value="ECO:0007669"/>
    <property type="project" value="UniProtKB-KW"/>
</dbReference>
<keyword evidence="1" id="KW-0805">Transcription regulation</keyword>
<keyword evidence="3" id="KW-0804">Transcription</keyword>
<dbReference type="EMBL" id="LN899827">
    <property type="protein sequence ID" value="CUV43923.1"/>
    <property type="molecule type" value="Genomic_DNA"/>
</dbReference>
<dbReference type="InterPro" id="IPR016032">
    <property type="entry name" value="Sig_transdc_resp-reg_C-effctor"/>
</dbReference>
<organism evidence="6">
    <name type="scientific">Ralstonia solanacearum</name>
    <name type="common">Pseudomonas solanacearum</name>
    <dbReference type="NCBI Taxonomy" id="305"/>
    <lineage>
        <taxon>Bacteria</taxon>
        <taxon>Pseudomonadati</taxon>
        <taxon>Pseudomonadota</taxon>
        <taxon>Betaproteobacteria</taxon>
        <taxon>Burkholderiales</taxon>
        <taxon>Burkholderiaceae</taxon>
        <taxon>Ralstonia</taxon>
        <taxon>Ralstonia solanacearum species complex</taxon>
    </lineage>
</organism>
<dbReference type="Gene3D" id="1.10.10.10">
    <property type="entry name" value="Winged helix-like DNA-binding domain superfamily/Winged helix DNA-binding domain"/>
    <property type="match status" value="1"/>
</dbReference>
<name>A0A0K1ZTG4_RALSL</name>
<evidence type="ECO:0000256" key="1">
    <source>
        <dbReference type="ARBA" id="ARBA00023015"/>
    </source>
</evidence>
<dbReference type="GO" id="GO:0006355">
    <property type="term" value="P:regulation of DNA-templated transcription"/>
    <property type="evidence" value="ECO:0007669"/>
    <property type="project" value="InterPro"/>
</dbReference>
<dbReference type="EMBL" id="LN899820">
    <property type="protein sequence ID" value="CUV57974.1"/>
    <property type="molecule type" value="Genomic_DNA"/>
</dbReference>
<dbReference type="EMBL" id="CP085044">
    <property type="protein sequence ID" value="UZF16859.1"/>
    <property type="molecule type" value="Genomic_DNA"/>
</dbReference>
<evidence type="ECO:0000259" key="4">
    <source>
        <dbReference type="PROSITE" id="PS50043"/>
    </source>
</evidence>
<evidence type="ECO:0000313" key="5">
    <source>
        <dbReference type="EMBL" id="CUV22698.1"/>
    </source>
</evidence>
<gene>
    <name evidence="11" type="ORF">LH706_23000</name>
    <name evidence="10" type="ORF">RD1301_v1_680007</name>
    <name evidence="5" type="ORF">RUN1744_v1_240007</name>
    <name evidence="9" type="ORF">RUN215_v1_1610004</name>
    <name evidence="6" type="ORF">TD1301_v1_900034</name>
    <name evidence="7" type="ORF">TF3108_v1_320007</name>
    <name evidence="8" type="ORF">TO10_v1_120042</name>
</gene>
<dbReference type="SMART" id="SM00421">
    <property type="entry name" value="HTH_LUXR"/>
    <property type="match status" value="1"/>
</dbReference>
<keyword evidence="2" id="KW-0238">DNA-binding</keyword>
<dbReference type="CDD" id="cd06170">
    <property type="entry name" value="LuxR_C_like"/>
    <property type="match status" value="1"/>
</dbReference>
<feature type="domain" description="HTH luxR-type" evidence="4">
    <location>
        <begin position="164"/>
        <end position="229"/>
    </location>
</feature>
<sequence length="232" mass="25180">METGAADSAGHARHAIVPFVVPASRALSTLLRQLYAAACTGQASDVMEVVRIAWHAGHAMALVRWRHDGRWRWVASRGTHAPMLLWQAAHGEASVTSWPLIDAEVQGMVWTSGQAEPGALPRAATVAEDDVLPHLAQALVLCWERDRHAEAADTAASASAARLRLAEMFHLTRREADVADLLARGAGPALIARTLGISRDTVRTHLKHVYRKTNTHGQCDVVRLMLAATAHR</sequence>
<dbReference type="SUPFAM" id="SSF46894">
    <property type="entry name" value="C-terminal effector domain of the bipartite response regulators"/>
    <property type="match status" value="1"/>
</dbReference>
<dbReference type="PRINTS" id="PR00038">
    <property type="entry name" value="HTHLUXR"/>
</dbReference>
<evidence type="ECO:0000313" key="7">
    <source>
        <dbReference type="EMBL" id="CUV39663.1"/>
    </source>
</evidence>
<proteinExistence type="predicted"/>
<dbReference type="InterPro" id="IPR036388">
    <property type="entry name" value="WH-like_DNA-bd_sf"/>
</dbReference>
<dbReference type="EMBL" id="LN899826">
    <property type="protein sequence ID" value="CUV39663.1"/>
    <property type="molecule type" value="Genomic_DNA"/>
</dbReference>
<evidence type="ECO:0000313" key="11">
    <source>
        <dbReference type="EMBL" id="UZF16859.1"/>
    </source>
</evidence>
<dbReference type="PANTHER" id="PTHR44688">
    <property type="entry name" value="DNA-BINDING TRANSCRIPTIONAL ACTIVATOR DEVR_DOSR"/>
    <property type="match status" value="1"/>
</dbReference>
<dbReference type="EMBL" id="LN899823">
    <property type="protein sequence ID" value="CUV22698.1"/>
    <property type="molecule type" value="Genomic_DNA"/>
</dbReference>
<protein>
    <submittedName>
        <fullName evidence="11">Helix-turn-helix transcriptional regulator</fullName>
    </submittedName>
    <submittedName>
        <fullName evidence="6">Putative transcription regulator protein</fullName>
    </submittedName>
</protein>
<evidence type="ECO:0000256" key="3">
    <source>
        <dbReference type="ARBA" id="ARBA00023163"/>
    </source>
</evidence>